<dbReference type="Proteomes" id="UP000027192">
    <property type="component" value="Unassembled WGS sequence"/>
</dbReference>
<feature type="transmembrane region" description="Helical" evidence="1">
    <location>
        <begin position="85"/>
        <end position="104"/>
    </location>
</feature>
<keyword evidence="3" id="KW-1185">Reference proteome</keyword>
<dbReference type="PANTHER" id="PTHR34980:SF2">
    <property type="entry name" value="INNER MEMBRANE PROTEIN YHAH-RELATED"/>
    <property type="match status" value="1"/>
</dbReference>
<dbReference type="OrthoDB" id="9812349at2"/>
<keyword evidence="1" id="KW-0812">Transmembrane</keyword>
<organism evidence="2 3">
    <name type="scientific">Photobacterium galatheae</name>
    <dbReference type="NCBI Taxonomy" id="1654360"/>
    <lineage>
        <taxon>Bacteria</taxon>
        <taxon>Pseudomonadati</taxon>
        <taxon>Pseudomonadota</taxon>
        <taxon>Gammaproteobacteria</taxon>
        <taxon>Vibrionales</taxon>
        <taxon>Vibrionaceae</taxon>
        <taxon>Photobacterium</taxon>
    </lineage>
</organism>
<dbReference type="GO" id="GO:0005886">
    <property type="term" value="C:plasma membrane"/>
    <property type="evidence" value="ECO:0007669"/>
    <property type="project" value="TreeGrafter"/>
</dbReference>
<name>A0A066RN91_9GAMM</name>
<dbReference type="STRING" id="1654360.EA58_09920"/>
<dbReference type="RefSeq" id="WP_036751743.1">
    <property type="nucleotide sequence ID" value="NZ_JAGSGC010000001.1"/>
</dbReference>
<dbReference type="AlphaFoldDB" id="A0A066RN91"/>
<dbReference type="PANTHER" id="PTHR34980">
    <property type="entry name" value="INNER MEMBRANE PROTEIN-RELATED-RELATED"/>
    <property type="match status" value="1"/>
</dbReference>
<gene>
    <name evidence="2" type="ORF">EA58_09920</name>
</gene>
<reference evidence="2 3" key="1">
    <citation type="submission" date="2014-04" db="EMBL/GenBank/DDBJ databases">
        <title>Draft genome sequence of Photobacterium halotolerans S2753: a solonamide, ngercheumicin and holomycin producer.</title>
        <authorList>
            <person name="Machado H.R."/>
            <person name="Gram L."/>
        </authorList>
    </citation>
    <scope>NUCLEOTIDE SEQUENCE [LARGE SCALE GENOMIC DNA]</scope>
    <source>
        <strain evidence="2 3">S2753</strain>
    </source>
</reference>
<dbReference type="Pfam" id="PF05656">
    <property type="entry name" value="DUF805"/>
    <property type="match status" value="1"/>
</dbReference>
<accession>A0A066RN91</accession>
<keyword evidence="1" id="KW-1133">Transmembrane helix</keyword>
<proteinExistence type="predicted"/>
<sequence length="129" mass="14559">MNWYLYALKKYAVFSGRAQRQEYWYFFLINLVITLVLGFADHLLSTPGSEEGTGLLGGVYSLAILLPSVAVGVRRLHDIGRTGWWMLLSLLPVLGFLILLYFFVQDGQPGTNEYGPNPKEENDMGHMTV</sequence>
<feature type="transmembrane region" description="Helical" evidence="1">
    <location>
        <begin position="52"/>
        <end position="73"/>
    </location>
</feature>
<dbReference type="InterPro" id="IPR008523">
    <property type="entry name" value="DUF805"/>
</dbReference>
<evidence type="ECO:0000313" key="3">
    <source>
        <dbReference type="Proteomes" id="UP000027192"/>
    </source>
</evidence>
<evidence type="ECO:0000256" key="1">
    <source>
        <dbReference type="SAM" id="Phobius"/>
    </source>
</evidence>
<feature type="transmembrane region" description="Helical" evidence="1">
    <location>
        <begin position="23"/>
        <end position="40"/>
    </location>
</feature>
<comment type="caution">
    <text evidence="2">The sequence shown here is derived from an EMBL/GenBank/DDBJ whole genome shotgun (WGS) entry which is preliminary data.</text>
</comment>
<keyword evidence="1" id="KW-0472">Membrane</keyword>
<evidence type="ECO:0000313" key="2">
    <source>
        <dbReference type="EMBL" id="KDM91814.1"/>
    </source>
</evidence>
<protein>
    <submittedName>
        <fullName evidence="2">Membrane protein</fullName>
    </submittedName>
</protein>
<dbReference type="EMBL" id="JMIB01000018">
    <property type="protein sequence ID" value="KDM91814.1"/>
    <property type="molecule type" value="Genomic_DNA"/>
</dbReference>